<gene>
    <name evidence="1" type="ORF">GCM10010094_24510</name>
</gene>
<protein>
    <submittedName>
        <fullName evidence="1">Uncharacterized protein</fullName>
    </submittedName>
</protein>
<evidence type="ECO:0000313" key="1">
    <source>
        <dbReference type="EMBL" id="GGK62826.1"/>
    </source>
</evidence>
<accession>A0A917VD45</accession>
<reference evidence="1" key="1">
    <citation type="journal article" date="2014" name="Int. J. Syst. Evol. Microbiol.">
        <title>Complete genome sequence of Corynebacterium casei LMG S-19264T (=DSM 44701T), isolated from a smear-ripened cheese.</title>
        <authorList>
            <consortium name="US DOE Joint Genome Institute (JGI-PGF)"/>
            <person name="Walter F."/>
            <person name="Albersmeier A."/>
            <person name="Kalinowski J."/>
            <person name="Ruckert C."/>
        </authorList>
    </citation>
    <scope>NUCLEOTIDE SEQUENCE</scope>
    <source>
        <strain evidence="1">JCM 3035</strain>
    </source>
</reference>
<dbReference type="EMBL" id="BMPQ01000005">
    <property type="protein sequence ID" value="GGK62826.1"/>
    <property type="molecule type" value="Genomic_DNA"/>
</dbReference>
<keyword evidence="2" id="KW-1185">Reference proteome</keyword>
<reference evidence="1" key="2">
    <citation type="submission" date="2020-09" db="EMBL/GenBank/DDBJ databases">
        <authorList>
            <person name="Sun Q."/>
            <person name="Ohkuma M."/>
        </authorList>
    </citation>
    <scope>NUCLEOTIDE SEQUENCE</scope>
    <source>
        <strain evidence="1">JCM 3035</strain>
    </source>
</reference>
<dbReference type="AlphaFoldDB" id="A0A917VD45"/>
<dbReference type="Proteomes" id="UP000637788">
    <property type="component" value="Unassembled WGS sequence"/>
</dbReference>
<proteinExistence type="predicted"/>
<name>A0A917VD45_9ACTN</name>
<evidence type="ECO:0000313" key="2">
    <source>
        <dbReference type="Proteomes" id="UP000637788"/>
    </source>
</evidence>
<organism evidence="1 2">
    <name type="scientific">Streptomyces flaveus</name>
    <dbReference type="NCBI Taxonomy" id="66370"/>
    <lineage>
        <taxon>Bacteria</taxon>
        <taxon>Bacillati</taxon>
        <taxon>Actinomycetota</taxon>
        <taxon>Actinomycetes</taxon>
        <taxon>Kitasatosporales</taxon>
        <taxon>Streptomycetaceae</taxon>
        <taxon>Streptomyces</taxon>
        <taxon>Streptomyces aurantiacus group</taxon>
    </lineage>
</organism>
<dbReference type="RefSeq" id="WP_189321899.1">
    <property type="nucleotide sequence ID" value="NZ_BMPQ01000005.1"/>
</dbReference>
<comment type="caution">
    <text evidence="1">The sequence shown here is derived from an EMBL/GenBank/DDBJ whole genome shotgun (WGS) entry which is preliminary data.</text>
</comment>
<sequence length="98" mass="11368">MLEDWTPRFIAQFAAPHAQRLTLPRDGGIDHVLIDVDTQTWACLFQDSDERWMVRQAGHTRLWDSITDQIMAWRAAGEPAADRLRLHVDPGRQCLTWD</sequence>